<dbReference type="FunFam" id="3.30.420.10:FF:000059">
    <property type="entry name" value="Exosome complex exonuclease Rrp6"/>
    <property type="match status" value="1"/>
</dbReference>
<comment type="subcellular location">
    <subcellularLocation>
        <location evidence="1">Nucleus</location>
    </subcellularLocation>
</comment>
<dbReference type="STRING" id="1051890.A0A3N4LXX2"/>
<dbReference type="GO" id="GO:0000175">
    <property type="term" value="F:3'-5'-RNA exonuclease activity"/>
    <property type="evidence" value="ECO:0007669"/>
    <property type="project" value="InterPro"/>
</dbReference>
<dbReference type="InterPro" id="IPR002562">
    <property type="entry name" value="3'-5'_exonuclease_dom"/>
</dbReference>
<dbReference type="SMART" id="SM00474">
    <property type="entry name" value="35EXOc"/>
    <property type="match status" value="1"/>
</dbReference>
<dbReference type="EMBL" id="ML121537">
    <property type="protein sequence ID" value="RPB25511.1"/>
    <property type="molecule type" value="Genomic_DNA"/>
</dbReference>
<dbReference type="AlphaFoldDB" id="A0A3N4LXX2"/>
<accession>A0A3N4LXX2</accession>
<dbReference type="GO" id="GO:0071036">
    <property type="term" value="P:nuclear polyadenylation-dependent snoRNA catabolic process"/>
    <property type="evidence" value="ECO:0007669"/>
    <property type="project" value="TreeGrafter"/>
</dbReference>
<dbReference type="OrthoDB" id="2250022at2759"/>
<keyword evidence="2" id="KW-0698">rRNA processing</keyword>
<dbReference type="GO" id="GO:0000467">
    <property type="term" value="P:exonucleolytic trimming to generate mature 3'-end of 5.8S rRNA from tricistronic rRNA transcript (SSU-rRNA, 5.8S rRNA, LSU-rRNA)"/>
    <property type="evidence" value="ECO:0007669"/>
    <property type="project" value="InterPro"/>
</dbReference>
<dbReference type="FunCoup" id="A0A3N4LXX2">
    <property type="interactions" value="964"/>
</dbReference>
<keyword evidence="12" id="KW-1185">Reference proteome</keyword>
<dbReference type="SMART" id="SM00341">
    <property type="entry name" value="HRDC"/>
    <property type="match status" value="1"/>
</dbReference>
<evidence type="ECO:0000256" key="5">
    <source>
        <dbReference type="ARBA" id="ARBA00022835"/>
    </source>
</evidence>
<dbReference type="GO" id="GO:0071044">
    <property type="term" value="P:histone mRNA catabolic process"/>
    <property type="evidence" value="ECO:0007669"/>
    <property type="project" value="TreeGrafter"/>
</dbReference>
<dbReference type="InterPro" id="IPR012588">
    <property type="entry name" value="Exosome-assoc_fac_Rrp6_N"/>
</dbReference>
<keyword evidence="3" id="KW-0540">Nuclease</keyword>
<dbReference type="InterPro" id="IPR049559">
    <property type="entry name" value="Rrp6p-like_exo"/>
</dbReference>
<evidence type="ECO:0000256" key="4">
    <source>
        <dbReference type="ARBA" id="ARBA00022801"/>
    </source>
</evidence>
<dbReference type="GO" id="GO:0071040">
    <property type="term" value="P:nuclear polyadenylation-dependent antisense transcript catabolic process"/>
    <property type="evidence" value="ECO:0007669"/>
    <property type="project" value="TreeGrafter"/>
</dbReference>
<dbReference type="Pfam" id="PF01612">
    <property type="entry name" value="DNA_pol_A_exo1"/>
    <property type="match status" value="1"/>
</dbReference>
<dbReference type="SUPFAM" id="SSF53098">
    <property type="entry name" value="Ribonuclease H-like"/>
    <property type="match status" value="1"/>
</dbReference>
<keyword evidence="6" id="KW-0269">Exonuclease</keyword>
<dbReference type="GO" id="GO:0071037">
    <property type="term" value="P:nuclear polyadenylation-dependent snRNA catabolic process"/>
    <property type="evidence" value="ECO:0007669"/>
    <property type="project" value="TreeGrafter"/>
</dbReference>
<feature type="compositionally biased region" description="Basic and acidic residues" evidence="9">
    <location>
        <begin position="745"/>
        <end position="754"/>
    </location>
</feature>
<evidence type="ECO:0000256" key="8">
    <source>
        <dbReference type="ARBA" id="ARBA00043957"/>
    </source>
</evidence>
<sequence length="786" mass="88503">MDPGTPFSTFQNEASAALVDVTKTAVSLAAEDLPFHRSFDSAFASSLDQCSTTTLGLINSLLRNATAGTDLDTPKLGDVEDIETNWNDVVEVVDFLLEKADTCLDEYTGAIKQKNPVAGPNARRDDSHKRKTTKLGAANMFKNRNIAKPQLGFKSKVNNHDSSAWKPILKSKPHAVVPLNDCLRPFMDDKLQMQYKHPYKTEIENLAYPKTVYENKPPVDFLPFDSTKAIYVDSEACLAEMLKDLKQAKEIAIDLEHHSDRSYIGFVCLMQISTREKDWIVDTLKLREELQCLNEVFADPQIVKVLHGASMDIIWLQRDFGLYVVGLFDTYEAARSLGFTGRSLAFLLKKYVDFDADKQYQLADWRIRPLPQEMLDYARSDTHFLLYCYDRVRNELITRSTPDVDFVAEALSNSKETSLRRYEREAYDPVDGSGQFGWSLLLKRNPAMFTPEQLAVFKAVHQFRDQVARDEDDSHHYVMPKHHIYNLARLMPESVPGILSACAPVSPHIRVRINDIISIIRTAREKAQAVTPKAPILEVAEVKQVEAAVTRPKETMNIFETEGASRTDQSSFWGGAFGSSKWVNDATKLGKAFADVRLAVPLPQLTAAIFINPNDTTPVAVQPQEPGSRAEHEFIRHRPKKEEEDDIIVVKQVGGGRKRKRDKKCMDETPSLEDQNQDADDDLVPQVIDEDLVVVADPLGQSEKERKKKKKKRATGATEEWTSTSKVQVPVQAFDYTNAPTVLKGGDRKEERSSKAFNPYKNSVGGPKGGKRGRREKDGKSMTFKK</sequence>
<evidence type="ECO:0000256" key="2">
    <source>
        <dbReference type="ARBA" id="ARBA00022552"/>
    </source>
</evidence>
<dbReference type="Proteomes" id="UP000267821">
    <property type="component" value="Unassembled WGS sequence"/>
</dbReference>
<comment type="similarity">
    <text evidence="8">Belongs to the exosome component 10/RRP6 family.</text>
</comment>
<keyword evidence="5" id="KW-0271">Exosome</keyword>
<dbReference type="FunFam" id="1.10.150.80:FF:000001">
    <property type="entry name" value="Putative exosome component 10"/>
    <property type="match status" value="1"/>
</dbReference>
<dbReference type="GO" id="GO:0071038">
    <property type="term" value="P:TRAMP-dependent tRNA surveillance pathway"/>
    <property type="evidence" value="ECO:0007669"/>
    <property type="project" value="TreeGrafter"/>
</dbReference>
<dbReference type="Gene3D" id="1.10.150.80">
    <property type="entry name" value="HRDC domain"/>
    <property type="match status" value="1"/>
</dbReference>
<dbReference type="InterPro" id="IPR045092">
    <property type="entry name" value="Rrp6-like"/>
</dbReference>
<evidence type="ECO:0000256" key="7">
    <source>
        <dbReference type="ARBA" id="ARBA00023242"/>
    </source>
</evidence>
<dbReference type="Pfam" id="PF08066">
    <property type="entry name" value="PMC2NT"/>
    <property type="match status" value="1"/>
</dbReference>
<gene>
    <name evidence="11" type="ORF">L211DRAFT_867031</name>
</gene>
<dbReference type="Gene3D" id="3.30.420.10">
    <property type="entry name" value="Ribonuclease H-like superfamily/Ribonuclease H"/>
    <property type="match status" value="1"/>
</dbReference>
<dbReference type="PANTHER" id="PTHR12124:SF47">
    <property type="entry name" value="EXOSOME COMPONENT 10"/>
    <property type="match status" value="1"/>
</dbReference>
<reference evidence="11 12" key="1">
    <citation type="journal article" date="2018" name="Nat. Ecol. Evol.">
        <title>Pezizomycetes genomes reveal the molecular basis of ectomycorrhizal truffle lifestyle.</title>
        <authorList>
            <person name="Murat C."/>
            <person name="Payen T."/>
            <person name="Noel B."/>
            <person name="Kuo A."/>
            <person name="Morin E."/>
            <person name="Chen J."/>
            <person name="Kohler A."/>
            <person name="Krizsan K."/>
            <person name="Balestrini R."/>
            <person name="Da Silva C."/>
            <person name="Montanini B."/>
            <person name="Hainaut M."/>
            <person name="Levati E."/>
            <person name="Barry K.W."/>
            <person name="Belfiori B."/>
            <person name="Cichocki N."/>
            <person name="Clum A."/>
            <person name="Dockter R.B."/>
            <person name="Fauchery L."/>
            <person name="Guy J."/>
            <person name="Iotti M."/>
            <person name="Le Tacon F."/>
            <person name="Lindquist E.A."/>
            <person name="Lipzen A."/>
            <person name="Malagnac F."/>
            <person name="Mello A."/>
            <person name="Molinier V."/>
            <person name="Miyauchi S."/>
            <person name="Poulain J."/>
            <person name="Riccioni C."/>
            <person name="Rubini A."/>
            <person name="Sitrit Y."/>
            <person name="Splivallo R."/>
            <person name="Traeger S."/>
            <person name="Wang M."/>
            <person name="Zifcakova L."/>
            <person name="Wipf D."/>
            <person name="Zambonelli A."/>
            <person name="Paolocci F."/>
            <person name="Nowrousian M."/>
            <person name="Ottonello S."/>
            <person name="Baldrian P."/>
            <person name="Spatafora J.W."/>
            <person name="Henrissat B."/>
            <person name="Nagy L.G."/>
            <person name="Aury J.M."/>
            <person name="Wincker P."/>
            <person name="Grigoriev I.V."/>
            <person name="Bonfante P."/>
            <person name="Martin F.M."/>
        </authorList>
    </citation>
    <scope>NUCLEOTIDE SEQUENCE [LARGE SCALE GENOMIC DNA]</scope>
    <source>
        <strain evidence="11 12">ATCC MYA-4762</strain>
    </source>
</reference>
<feature type="region of interest" description="Disordered" evidence="9">
    <location>
        <begin position="645"/>
        <end position="681"/>
    </location>
</feature>
<organism evidence="11 12">
    <name type="scientific">Terfezia boudieri ATCC MYA-4762</name>
    <dbReference type="NCBI Taxonomy" id="1051890"/>
    <lineage>
        <taxon>Eukaryota</taxon>
        <taxon>Fungi</taxon>
        <taxon>Dikarya</taxon>
        <taxon>Ascomycota</taxon>
        <taxon>Pezizomycotina</taxon>
        <taxon>Pezizomycetes</taxon>
        <taxon>Pezizales</taxon>
        <taxon>Pezizaceae</taxon>
        <taxon>Terfezia</taxon>
    </lineage>
</organism>
<evidence type="ECO:0000256" key="9">
    <source>
        <dbReference type="SAM" id="MobiDB-lite"/>
    </source>
</evidence>
<dbReference type="InterPro" id="IPR036397">
    <property type="entry name" value="RNaseH_sf"/>
</dbReference>
<keyword evidence="7" id="KW-0539">Nucleus</keyword>
<dbReference type="PROSITE" id="PS50967">
    <property type="entry name" value="HRDC"/>
    <property type="match status" value="1"/>
</dbReference>
<dbReference type="Pfam" id="PF00570">
    <property type="entry name" value="HRDC"/>
    <property type="match status" value="1"/>
</dbReference>
<evidence type="ECO:0000259" key="10">
    <source>
        <dbReference type="PROSITE" id="PS50967"/>
    </source>
</evidence>
<name>A0A3N4LXX2_9PEZI</name>
<evidence type="ECO:0000313" key="11">
    <source>
        <dbReference type="EMBL" id="RPB25511.1"/>
    </source>
</evidence>
<evidence type="ECO:0000256" key="6">
    <source>
        <dbReference type="ARBA" id="ARBA00022839"/>
    </source>
</evidence>
<evidence type="ECO:0000256" key="1">
    <source>
        <dbReference type="ARBA" id="ARBA00004123"/>
    </source>
</evidence>
<dbReference type="GO" id="GO:0071035">
    <property type="term" value="P:nuclear polyadenylation-dependent rRNA catabolic process"/>
    <property type="evidence" value="ECO:0007669"/>
    <property type="project" value="TreeGrafter"/>
</dbReference>
<dbReference type="InterPro" id="IPR010997">
    <property type="entry name" value="HRDC-like_sf"/>
</dbReference>
<feature type="domain" description="HRDC" evidence="10">
    <location>
        <begin position="450"/>
        <end position="530"/>
    </location>
</feature>
<dbReference type="SUPFAM" id="SSF47819">
    <property type="entry name" value="HRDC-like"/>
    <property type="match status" value="1"/>
</dbReference>
<dbReference type="CDD" id="cd06147">
    <property type="entry name" value="Rrp6p_like_exo"/>
    <property type="match status" value="1"/>
</dbReference>
<evidence type="ECO:0000313" key="12">
    <source>
        <dbReference type="Proteomes" id="UP000267821"/>
    </source>
</evidence>
<evidence type="ECO:0000256" key="3">
    <source>
        <dbReference type="ARBA" id="ARBA00022722"/>
    </source>
</evidence>
<feature type="region of interest" description="Disordered" evidence="9">
    <location>
        <begin position="694"/>
        <end position="786"/>
    </location>
</feature>
<proteinExistence type="inferred from homology"/>
<dbReference type="InterPro" id="IPR002121">
    <property type="entry name" value="HRDC_dom"/>
</dbReference>
<dbReference type="InterPro" id="IPR012337">
    <property type="entry name" value="RNaseH-like_sf"/>
</dbReference>
<dbReference type="GO" id="GO:0000176">
    <property type="term" value="C:nuclear exosome (RNase complex)"/>
    <property type="evidence" value="ECO:0007669"/>
    <property type="project" value="InterPro"/>
</dbReference>
<dbReference type="GO" id="GO:0000166">
    <property type="term" value="F:nucleotide binding"/>
    <property type="evidence" value="ECO:0007669"/>
    <property type="project" value="InterPro"/>
</dbReference>
<dbReference type="InterPro" id="IPR044876">
    <property type="entry name" value="HRDC_dom_sf"/>
</dbReference>
<dbReference type="PANTHER" id="PTHR12124">
    <property type="entry name" value="POLYMYOSITIS/SCLERODERMA AUTOANTIGEN-RELATED"/>
    <property type="match status" value="1"/>
</dbReference>
<dbReference type="GO" id="GO:0071051">
    <property type="term" value="P:poly(A)-dependent snoRNA 3'-end processing"/>
    <property type="evidence" value="ECO:0007669"/>
    <property type="project" value="TreeGrafter"/>
</dbReference>
<dbReference type="InParanoid" id="A0A3N4LXX2"/>
<protein>
    <recommendedName>
        <fullName evidence="10">HRDC domain-containing protein</fullName>
    </recommendedName>
</protein>
<dbReference type="GO" id="GO:0005730">
    <property type="term" value="C:nucleolus"/>
    <property type="evidence" value="ECO:0007669"/>
    <property type="project" value="TreeGrafter"/>
</dbReference>
<dbReference type="GO" id="GO:0003727">
    <property type="term" value="F:single-stranded RNA binding"/>
    <property type="evidence" value="ECO:0007669"/>
    <property type="project" value="TreeGrafter"/>
</dbReference>
<dbReference type="GO" id="GO:0071039">
    <property type="term" value="P:nuclear polyadenylation-dependent CUT catabolic process"/>
    <property type="evidence" value="ECO:0007669"/>
    <property type="project" value="TreeGrafter"/>
</dbReference>
<keyword evidence="4" id="KW-0378">Hydrolase</keyword>